<protein>
    <submittedName>
        <fullName evidence="2">Uncharacterized protein</fullName>
    </submittedName>
</protein>
<sequence>MRLRNLAAANARPPSNRAIAVAIRPAPRSVRRSLGPEAPATPAQAQAQAPQEDTEGRGESHSFASPHPQPPPLWPIAPRPEAKDEQERETRSINGGCGGRACYGPTQRSRDAECHCGPLFRPVPARGWGWGWGCCWAKGQVPAPGVLGSEASLELVLAGFAWLCFRECGRLSPGRSEGAPDEAELELEQQNARTRTPGEAALAHQLLPRSHLLRASEAK</sequence>
<name>A0A176VP91_MARPO</name>
<reference evidence="2" key="1">
    <citation type="submission" date="2016-03" db="EMBL/GenBank/DDBJ databases">
        <title>Mechanisms controlling the formation of the plant cell surface in tip-growing cells are functionally conserved among land plants.</title>
        <authorList>
            <person name="Honkanen S."/>
            <person name="Jones V.A."/>
            <person name="Morieri G."/>
            <person name="Champion C."/>
            <person name="Hetherington A.J."/>
            <person name="Kelly S."/>
            <person name="Saint-Marcoux D."/>
            <person name="Proust H."/>
            <person name="Prescott H."/>
            <person name="Dolan L."/>
        </authorList>
    </citation>
    <scope>NUCLEOTIDE SEQUENCE [LARGE SCALE GENOMIC DNA]</scope>
    <source>
        <tissue evidence="2">Whole gametophyte</tissue>
    </source>
</reference>
<evidence type="ECO:0000313" key="2">
    <source>
        <dbReference type="EMBL" id="OAE22728.1"/>
    </source>
</evidence>
<feature type="compositionally biased region" description="Pro residues" evidence="1">
    <location>
        <begin position="67"/>
        <end position="78"/>
    </location>
</feature>
<feature type="compositionally biased region" description="Low complexity" evidence="1">
    <location>
        <begin position="36"/>
        <end position="51"/>
    </location>
</feature>
<gene>
    <name evidence="2" type="ORF">AXG93_2035s1090</name>
</gene>
<feature type="region of interest" description="Disordered" evidence="1">
    <location>
        <begin position="173"/>
        <end position="197"/>
    </location>
</feature>
<evidence type="ECO:0000256" key="1">
    <source>
        <dbReference type="SAM" id="MobiDB-lite"/>
    </source>
</evidence>
<comment type="caution">
    <text evidence="2">The sequence shown here is derived from an EMBL/GenBank/DDBJ whole genome shotgun (WGS) entry which is preliminary data.</text>
</comment>
<dbReference type="EMBL" id="LVLJ01003074">
    <property type="protein sequence ID" value="OAE22728.1"/>
    <property type="molecule type" value="Genomic_DNA"/>
</dbReference>
<dbReference type="AlphaFoldDB" id="A0A176VP91"/>
<dbReference type="Proteomes" id="UP000077202">
    <property type="component" value="Unassembled WGS sequence"/>
</dbReference>
<proteinExistence type="predicted"/>
<keyword evidence="3" id="KW-1185">Reference proteome</keyword>
<evidence type="ECO:0000313" key="3">
    <source>
        <dbReference type="Proteomes" id="UP000077202"/>
    </source>
</evidence>
<accession>A0A176VP91</accession>
<feature type="compositionally biased region" description="Basic and acidic residues" evidence="1">
    <location>
        <begin position="80"/>
        <end position="91"/>
    </location>
</feature>
<feature type="compositionally biased region" description="Low complexity" evidence="1">
    <location>
        <begin position="1"/>
        <end position="28"/>
    </location>
</feature>
<organism evidence="2 3">
    <name type="scientific">Marchantia polymorpha subsp. ruderalis</name>
    <dbReference type="NCBI Taxonomy" id="1480154"/>
    <lineage>
        <taxon>Eukaryota</taxon>
        <taxon>Viridiplantae</taxon>
        <taxon>Streptophyta</taxon>
        <taxon>Embryophyta</taxon>
        <taxon>Marchantiophyta</taxon>
        <taxon>Marchantiopsida</taxon>
        <taxon>Marchantiidae</taxon>
        <taxon>Marchantiales</taxon>
        <taxon>Marchantiaceae</taxon>
        <taxon>Marchantia</taxon>
    </lineage>
</organism>
<feature type="region of interest" description="Disordered" evidence="1">
    <location>
        <begin position="1"/>
        <end position="100"/>
    </location>
</feature>